<dbReference type="AlphaFoldDB" id="A0A4Z1KJU3"/>
<keyword evidence="3" id="KW-1185">Reference proteome</keyword>
<name>A0A4Z1KJU3_9HELO</name>
<evidence type="ECO:0000256" key="1">
    <source>
        <dbReference type="SAM" id="MobiDB-lite"/>
    </source>
</evidence>
<evidence type="ECO:0000313" key="3">
    <source>
        <dbReference type="Proteomes" id="UP000297280"/>
    </source>
</evidence>
<gene>
    <name evidence="2" type="ORF">BPOR_0494g00080</name>
</gene>
<organism evidence="2 3">
    <name type="scientific">Botrytis porri</name>
    <dbReference type="NCBI Taxonomy" id="87229"/>
    <lineage>
        <taxon>Eukaryota</taxon>
        <taxon>Fungi</taxon>
        <taxon>Dikarya</taxon>
        <taxon>Ascomycota</taxon>
        <taxon>Pezizomycotina</taxon>
        <taxon>Leotiomycetes</taxon>
        <taxon>Helotiales</taxon>
        <taxon>Sclerotiniaceae</taxon>
        <taxon>Botrytis</taxon>
    </lineage>
</organism>
<evidence type="ECO:0000313" key="2">
    <source>
        <dbReference type="EMBL" id="TGO84532.1"/>
    </source>
</evidence>
<feature type="region of interest" description="Disordered" evidence="1">
    <location>
        <begin position="1"/>
        <end position="45"/>
    </location>
</feature>
<proteinExistence type="predicted"/>
<sequence>MASNNLPRVFGNGDDEKEVVGLHENVPSPDLPPPDPDANLSDEEKAEIDRNLVRKLDWTLIPWASDLQFSSTSAV</sequence>
<protein>
    <submittedName>
        <fullName evidence="2">Uncharacterized protein</fullName>
    </submittedName>
</protein>
<comment type="caution">
    <text evidence="2">The sequence shown here is derived from an EMBL/GenBank/DDBJ whole genome shotgun (WGS) entry which is preliminary data.</text>
</comment>
<reference evidence="2 3" key="1">
    <citation type="submission" date="2017-12" db="EMBL/GenBank/DDBJ databases">
        <title>Comparative genomics of Botrytis spp.</title>
        <authorList>
            <person name="Valero-Jimenez C.A."/>
            <person name="Tapia P."/>
            <person name="Veloso J."/>
            <person name="Silva-Moreno E."/>
            <person name="Staats M."/>
            <person name="Valdes J.H."/>
            <person name="Van Kan J.A.L."/>
        </authorList>
    </citation>
    <scope>NUCLEOTIDE SEQUENCE [LARGE SCALE GENOMIC DNA]</scope>
    <source>
        <strain evidence="2 3">MUCL3349</strain>
    </source>
</reference>
<dbReference type="EMBL" id="PQXO01000493">
    <property type="protein sequence ID" value="TGO84532.1"/>
    <property type="molecule type" value="Genomic_DNA"/>
</dbReference>
<dbReference type="Proteomes" id="UP000297280">
    <property type="component" value="Unassembled WGS sequence"/>
</dbReference>
<accession>A0A4Z1KJU3</accession>